<dbReference type="EMBL" id="RQZG01000004">
    <property type="protein sequence ID" value="RRD06004.1"/>
    <property type="molecule type" value="Genomic_DNA"/>
</dbReference>
<accession>A0A3P1T976</accession>
<reference evidence="3 4" key="1">
    <citation type="submission" date="2018-11" db="EMBL/GenBank/DDBJ databases">
        <title>Genomes From Bacteria Associated with the Canine Oral Cavity: a Test Case for Automated Genome-Based Taxonomic Assignment.</title>
        <authorList>
            <person name="Coil D.A."/>
            <person name="Jospin G."/>
            <person name="Darling A.E."/>
            <person name="Wallis C."/>
            <person name="Davis I.J."/>
            <person name="Harris S."/>
            <person name="Eisen J.A."/>
            <person name="Holcombe L.J."/>
            <person name="O'Flynn C."/>
        </authorList>
    </citation>
    <scope>NUCLEOTIDE SEQUENCE [LARGE SCALE GENOMIC DNA]</scope>
    <source>
        <strain evidence="3 4">OH887_COT-365</strain>
    </source>
</reference>
<gene>
    <name evidence="3" type="ORF">EII34_04795</name>
</gene>
<keyword evidence="3" id="KW-0067">ATP-binding</keyword>
<evidence type="ECO:0000259" key="1">
    <source>
        <dbReference type="Pfam" id="PF13173"/>
    </source>
</evidence>
<evidence type="ECO:0000259" key="2">
    <source>
        <dbReference type="Pfam" id="PF13635"/>
    </source>
</evidence>
<organism evidence="3 4">
    <name type="scientific">Arachnia propionica</name>
    <dbReference type="NCBI Taxonomy" id="1750"/>
    <lineage>
        <taxon>Bacteria</taxon>
        <taxon>Bacillati</taxon>
        <taxon>Actinomycetota</taxon>
        <taxon>Actinomycetes</taxon>
        <taxon>Propionibacteriales</taxon>
        <taxon>Propionibacteriaceae</taxon>
        <taxon>Arachnia</taxon>
    </lineage>
</organism>
<feature type="domain" description="DUF4143" evidence="2">
    <location>
        <begin position="209"/>
        <end position="383"/>
    </location>
</feature>
<feature type="domain" description="AAA" evidence="1">
    <location>
        <begin position="35"/>
        <end position="143"/>
    </location>
</feature>
<comment type="caution">
    <text evidence="3">The sequence shown here is derived from an EMBL/GenBank/DDBJ whole genome shotgun (WGS) entry which is preliminary data.</text>
</comment>
<dbReference type="GO" id="GO:0005524">
    <property type="term" value="F:ATP binding"/>
    <property type="evidence" value="ECO:0007669"/>
    <property type="project" value="UniProtKB-KW"/>
</dbReference>
<protein>
    <submittedName>
        <fullName evidence="3">ATP-binding protein</fullName>
    </submittedName>
</protein>
<evidence type="ECO:0000313" key="3">
    <source>
        <dbReference type="EMBL" id="RRD06004.1"/>
    </source>
</evidence>
<dbReference type="PANTHER" id="PTHR43566">
    <property type="entry name" value="CONSERVED PROTEIN"/>
    <property type="match status" value="1"/>
</dbReference>
<evidence type="ECO:0000313" key="4">
    <source>
        <dbReference type="Proteomes" id="UP000280819"/>
    </source>
</evidence>
<dbReference type="InterPro" id="IPR027417">
    <property type="entry name" value="P-loop_NTPase"/>
</dbReference>
<dbReference type="InterPro" id="IPR025420">
    <property type="entry name" value="DUF4143"/>
</dbReference>
<dbReference type="SUPFAM" id="SSF52540">
    <property type="entry name" value="P-loop containing nucleoside triphosphate hydrolases"/>
    <property type="match status" value="1"/>
</dbReference>
<name>A0A3P1T976_9ACTN</name>
<sequence length="435" mass="47324">MVKAVSVPVQAVLEQGYRWRIIDDELDVLLSGVAAVALDGPKGIGKTTTALQRAASILRLDRVEDRTELKADPDALLTRPCPLLIDEWQRLAWVWDSVRRAVDDGAEPGAFLLTGSATPTGEVTHSGAGRIVSLRMRPLALPERGIAHPTVSLSALLDGEGAALAGECQLRLPDYVEEIAASGFPGIRGLPPRVRRIQLDSYLTRAFTRDLRDEQGVRVRHPATLRAWARAYAAASSTTTSWEHIRHEATPGDGDPPSRATAVTYRDWLTALWLLDPVAAWLPVGAGLGKLQQAQKHQLADPALVMRLMSLDPAMLMREGRAARHSGGLLGALFESLATQTVRVLAQAAEAQTYHMRTANGAREVDLVVERFDGRCLGIEVKLTAAPDDDDVRHLRWLRDKAPDRVADVVILTTGSRAYRRRDGVGVIPLGLLGP</sequence>
<keyword evidence="3" id="KW-0547">Nucleotide-binding</keyword>
<dbReference type="PANTHER" id="PTHR43566:SF2">
    <property type="entry name" value="DUF4143 DOMAIN-CONTAINING PROTEIN"/>
    <property type="match status" value="1"/>
</dbReference>
<dbReference type="InterPro" id="IPR041682">
    <property type="entry name" value="AAA_14"/>
</dbReference>
<dbReference type="Proteomes" id="UP000280819">
    <property type="component" value="Unassembled WGS sequence"/>
</dbReference>
<proteinExistence type="predicted"/>
<dbReference type="OrthoDB" id="128089at2"/>
<dbReference type="Pfam" id="PF13173">
    <property type="entry name" value="AAA_14"/>
    <property type="match status" value="1"/>
</dbReference>
<dbReference type="Pfam" id="PF13635">
    <property type="entry name" value="DUF4143"/>
    <property type="match status" value="1"/>
</dbReference>
<dbReference type="AlphaFoldDB" id="A0A3P1T976"/>